<organism evidence="1">
    <name type="scientific">Arundo donax</name>
    <name type="common">Giant reed</name>
    <name type="synonym">Donax arundinaceus</name>
    <dbReference type="NCBI Taxonomy" id="35708"/>
    <lineage>
        <taxon>Eukaryota</taxon>
        <taxon>Viridiplantae</taxon>
        <taxon>Streptophyta</taxon>
        <taxon>Embryophyta</taxon>
        <taxon>Tracheophyta</taxon>
        <taxon>Spermatophyta</taxon>
        <taxon>Magnoliopsida</taxon>
        <taxon>Liliopsida</taxon>
        <taxon>Poales</taxon>
        <taxon>Poaceae</taxon>
        <taxon>PACMAD clade</taxon>
        <taxon>Arundinoideae</taxon>
        <taxon>Arundineae</taxon>
        <taxon>Arundo</taxon>
    </lineage>
</organism>
<evidence type="ECO:0000313" key="1">
    <source>
        <dbReference type="EMBL" id="JAD98881.1"/>
    </source>
</evidence>
<dbReference type="AlphaFoldDB" id="A0A0A9EFL9"/>
<dbReference type="EMBL" id="GBRH01199014">
    <property type="protein sequence ID" value="JAD98881.1"/>
    <property type="molecule type" value="Transcribed_RNA"/>
</dbReference>
<proteinExistence type="predicted"/>
<reference evidence="1" key="2">
    <citation type="journal article" date="2015" name="Data Brief">
        <title>Shoot transcriptome of the giant reed, Arundo donax.</title>
        <authorList>
            <person name="Barrero R.A."/>
            <person name="Guerrero F.D."/>
            <person name="Moolhuijzen P."/>
            <person name="Goolsby J.A."/>
            <person name="Tidwell J."/>
            <person name="Bellgard S.E."/>
            <person name="Bellgard M.I."/>
        </authorList>
    </citation>
    <scope>NUCLEOTIDE SEQUENCE</scope>
    <source>
        <tissue evidence="1">Shoot tissue taken approximately 20 cm above the soil surface</tissue>
    </source>
</reference>
<reference evidence="1" key="1">
    <citation type="submission" date="2014-09" db="EMBL/GenBank/DDBJ databases">
        <authorList>
            <person name="Magalhaes I.L.F."/>
            <person name="Oliveira U."/>
            <person name="Santos F.R."/>
            <person name="Vidigal T.H.D.A."/>
            <person name="Brescovit A.D."/>
            <person name="Santos A.J."/>
        </authorList>
    </citation>
    <scope>NUCLEOTIDE SEQUENCE</scope>
    <source>
        <tissue evidence="1">Shoot tissue taken approximately 20 cm above the soil surface</tissue>
    </source>
</reference>
<accession>A0A0A9EFL9</accession>
<sequence length="26" mass="3064">MNIISGTIYFQINKSPIKGEWMNYSQ</sequence>
<protein>
    <submittedName>
        <fullName evidence="1">Uncharacterized protein</fullName>
    </submittedName>
</protein>
<name>A0A0A9EFL9_ARUDO</name>